<dbReference type="Gene3D" id="1.10.10.10">
    <property type="entry name" value="Winged helix-like DNA-binding domain superfamily/Winged helix DNA-binding domain"/>
    <property type="match status" value="1"/>
</dbReference>
<name>A0A652YRI1_NOCGL</name>
<sequence length="243" mass="26110">MPCDENSPVAVLDRASILLEAFDEDERLTLSDLSRRTGLPASSTHRMLGQLVRLTWLQREGHTYRLGRKIFELGSLALHHDRLHSVAQPVLYQLHATTGLVVHLAVPVGADVLYLDKVGGSFAVRLPTRAGGRLPAASTAIGKTLMAELDPTAALTPPRSTPNTIVDPVRLRREYADIRNRGIAHDRNETVLGVSCVGAAIIKGRSPIGAISVTGPTGTFDPMAVSVPVRLAVATIRNRLSGN</sequence>
<dbReference type="InterPro" id="IPR005471">
    <property type="entry name" value="Tscrpt_reg_IclR_N"/>
</dbReference>
<dbReference type="InterPro" id="IPR029016">
    <property type="entry name" value="GAF-like_dom_sf"/>
</dbReference>
<dbReference type="Gene3D" id="3.30.450.40">
    <property type="match status" value="1"/>
</dbReference>
<dbReference type="SUPFAM" id="SSF55781">
    <property type="entry name" value="GAF domain-like"/>
    <property type="match status" value="1"/>
</dbReference>
<reference evidence="4" key="1">
    <citation type="submission" date="2019-07" db="EMBL/GenBank/DDBJ databases">
        <title>Genomic Encyclopedia of Type Strains, Phase IV (KMG-IV): sequencing the most valuable type-strain genomes for metagenomic binning, comparative biology and taxonomic classification.</title>
        <authorList>
            <person name="Goeker M."/>
        </authorList>
    </citation>
    <scope>NUCLEOTIDE SEQUENCE</scope>
    <source>
        <strain evidence="4">DSM 44596</strain>
    </source>
</reference>
<gene>
    <name evidence="4" type="ORF">FNL38_103527</name>
</gene>
<dbReference type="InterPro" id="IPR014757">
    <property type="entry name" value="Tscrpt_reg_IclR_C"/>
</dbReference>
<keyword evidence="2" id="KW-0238">DNA-binding</keyword>
<dbReference type="InterPro" id="IPR036388">
    <property type="entry name" value="WH-like_DNA-bd_sf"/>
</dbReference>
<dbReference type="SMART" id="SM00346">
    <property type="entry name" value="HTH_ICLR"/>
    <property type="match status" value="1"/>
</dbReference>
<comment type="caution">
    <text evidence="4">The sequence shown here is derived from an EMBL/GenBank/DDBJ whole genome shotgun (WGS) entry which is preliminary data.</text>
</comment>
<dbReference type="PANTHER" id="PTHR30136:SF24">
    <property type="entry name" value="HTH-TYPE TRANSCRIPTIONAL REPRESSOR ALLR"/>
    <property type="match status" value="1"/>
</dbReference>
<dbReference type="SUPFAM" id="SSF46785">
    <property type="entry name" value="Winged helix' DNA-binding domain"/>
    <property type="match status" value="1"/>
</dbReference>
<accession>A0A652YRI1</accession>
<dbReference type="GO" id="GO:0003700">
    <property type="term" value="F:DNA-binding transcription factor activity"/>
    <property type="evidence" value="ECO:0007669"/>
    <property type="project" value="TreeGrafter"/>
</dbReference>
<proteinExistence type="predicted"/>
<dbReference type="EMBL" id="VNIQ01000003">
    <property type="protein sequence ID" value="TYQ05176.1"/>
    <property type="molecule type" value="Genomic_DNA"/>
</dbReference>
<keyword evidence="1" id="KW-0805">Transcription regulation</keyword>
<evidence type="ECO:0000313" key="4">
    <source>
        <dbReference type="EMBL" id="TYQ05176.1"/>
    </source>
</evidence>
<keyword evidence="3" id="KW-0804">Transcription</keyword>
<dbReference type="PANTHER" id="PTHR30136">
    <property type="entry name" value="HELIX-TURN-HELIX TRANSCRIPTIONAL REGULATOR, ICLR FAMILY"/>
    <property type="match status" value="1"/>
</dbReference>
<dbReference type="PROSITE" id="PS51078">
    <property type="entry name" value="ICLR_ED"/>
    <property type="match status" value="1"/>
</dbReference>
<evidence type="ECO:0000256" key="3">
    <source>
        <dbReference type="ARBA" id="ARBA00023163"/>
    </source>
</evidence>
<organism evidence="4">
    <name type="scientific">Nocardia globerula</name>
    <dbReference type="NCBI Taxonomy" id="1818"/>
    <lineage>
        <taxon>Bacteria</taxon>
        <taxon>Bacillati</taxon>
        <taxon>Actinomycetota</taxon>
        <taxon>Actinomycetes</taxon>
        <taxon>Mycobacteriales</taxon>
        <taxon>Nocardiaceae</taxon>
        <taxon>Nocardia</taxon>
    </lineage>
</organism>
<evidence type="ECO:0000256" key="1">
    <source>
        <dbReference type="ARBA" id="ARBA00023015"/>
    </source>
</evidence>
<dbReference type="Pfam" id="PF09339">
    <property type="entry name" value="HTH_IclR"/>
    <property type="match status" value="1"/>
</dbReference>
<evidence type="ECO:0000256" key="2">
    <source>
        <dbReference type="ARBA" id="ARBA00023125"/>
    </source>
</evidence>
<dbReference type="Pfam" id="PF01614">
    <property type="entry name" value="IclR_C"/>
    <property type="match status" value="1"/>
</dbReference>
<dbReference type="AlphaFoldDB" id="A0A652YRI1"/>
<dbReference type="PROSITE" id="PS51077">
    <property type="entry name" value="HTH_ICLR"/>
    <property type="match status" value="1"/>
</dbReference>
<dbReference type="InterPro" id="IPR050707">
    <property type="entry name" value="HTH_MetabolicPath_Reg"/>
</dbReference>
<dbReference type="GO" id="GO:0045892">
    <property type="term" value="P:negative regulation of DNA-templated transcription"/>
    <property type="evidence" value="ECO:0007669"/>
    <property type="project" value="TreeGrafter"/>
</dbReference>
<dbReference type="InterPro" id="IPR036390">
    <property type="entry name" value="WH_DNA-bd_sf"/>
</dbReference>
<protein>
    <submittedName>
        <fullName evidence="4">IclR family transcriptional regulator</fullName>
    </submittedName>
</protein>
<dbReference type="GO" id="GO:0003677">
    <property type="term" value="F:DNA binding"/>
    <property type="evidence" value="ECO:0007669"/>
    <property type="project" value="UniProtKB-KW"/>
</dbReference>